<evidence type="ECO:0000313" key="2">
    <source>
        <dbReference type="EMBL" id="EEN47203.1"/>
    </source>
</evidence>
<reference evidence="2" key="1">
    <citation type="journal article" date="2008" name="Nature">
        <title>The amphioxus genome and the evolution of the chordate karyotype.</title>
        <authorList>
            <consortium name="US DOE Joint Genome Institute (JGI-PGF)"/>
            <person name="Putnam N.H."/>
            <person name="Butts T."/>
            <person name="Ferrier D.E.K."/>
            <person name="Furlong R.F."/>
            <person name="Hellsten U."/>
            <person name="Kawashima T."/>
            <person name="Robinson-Rechavi M."/>
            <person name="Shoguchi E."/>
            <person name="Terry A."/>
            <person name="Yu J.-K."/>
            <person name="Benito-Gutierrez E.L."/>
            <person name="Dubchak I."/>
            <person name="Garcia-Fernandez J."/>
            <person name="Gibson-Brown J.J."/>
            <person name="Grigoriev I.V."/>
            <person name="Horton A.C."/>
            <person name="de Jong P.J."/>
            <person name="Jurka J."/>
            <person name="Kapitonov V.V."/>
            <person name="Kohara Y."/>
            <person name="Kuroki Y."/>
            <person name="Lindquist E."/>
            <person name="Lucas S."/>
            <person name="Osoegawa K."/>
            <person name="Pennacchio L.A."/>
            <person name="Salamov A.A."/>
            <person name="Satou Y."/>
            <person name="Sauka-Spengler T."/>
            <person name="Schmutz J."/>
            <person name="Shin-I T."/>
            <person name="Toyoda A."/>
            <person name="Bronner-Fraser M."/>
            <person name="Fujiyama A."/>
            <person name="Holland L.Z."/>
            <person name="Holland P.W.H."/>
            <person name="Satoh N."/>
            <person name="Rokhsar D.S."/>
        </authorList>
    </citation>
    <scope>NUCLEOTIDE SEQUENCE [LARGE SCALE GENOMIC DNA]</scope>
    <source>
        <strain evidence="2">S238N-H82</strain>
        <tissue evidence="2">Testes</tissue>
    </source>
</reference>
<feature type="region of interest" description="Disordered" evidence="1">
    <location>
        <begin position="782"/>
        <end position="841"/>
    </location>
</feature>
<organism>
    <name type="scientific">Branchiostoma floridae</name>
    <name type="common">Florida lancelet</name>
    <name type="synonym">Amphioxus</name>
    <dbReference type="NCBI Taxonomy" id="7739"/>
    <lineage>
        <taxon>Eukaryota</taxon>
        <taxon>Metazoa</taxon>
        <taxon>Chordata</taxon>
        <taxon>Cephalochordata</taxon>
        <taxon>Leptocardii</taxon>
        <taxon>Amphioxiformes</taxon>
        <taxon>Branchiostomatidae</taxon>
        <taxon>Branchiostoma</taxon>
    </lineage>
</organism>
<protein>
    <submittedName>
        <fullName evidence="2">Uncharacterized protein</fullName>
    </submittedName>
</protein>
<name>C3ZJR8_BRAFL</name>
<gene>
    <name evidence="2" type="ORF">BRAFLDRAFT_105394</name>
</gene>
<dbReference type="AlphaFoldDB" id="C3ZJR8"/>
<sequence length="841" mass="97148">MAAYIEHHTYLEHRTLKKVGVIVKRINCKGEVVDTRQEYNIDYVKRHNYAQSRWVRVLDKLRTRSFSVQLRNSIEDLKRSDVRNVSLHHLVDDPNDMINLDNIPLAYALLDLGCGLNCTTLREVTLPQVIGFEVATKPPPPSVRYRCQTAMKQLSLRFHQSSSFVFPGIEPVYPNCRMLVEVTGGIDMINRAFINWVWDDEAHTRLLKDRCYPSPDLLRFWMNNQCLGNQGSLLPLLLYSMMTKETDIFQVLNPTTFVANWSPLRPGPFVRLTSLCDETDKIVWFARHITIVKRKGAPAPIFRSHLDLPVFPPIMAQFWERLTTHPIDVDIPRPMLTKEATQEERWICWHEAFMALWEAIMPDLPIYEGPNHEPTYRRLAWPNEGNGKIPQLYCGLPHRTDSITETAHFSKALLDSTPRQYVVVDLPTEHCQDINMRNYLRGTLYPVKDEYLPILNDTMNTAREFYELIKHLETTYGLKCSATGDKGQFLNHLVSADNTELGEAIRRYVSSTCHHLTLEDLKLTTPKKSLIRSVAFSMASKYRQYKVGEPVGCYAKPISEEEIGITDEDVTTPDFAVTYIRVTGLADSNPTYWFLVNDQIWQTHVANEFATIKLNQTGVSAELTMFEPRRKYKPSEKQEYRRTHPEDSKGPRARLPPADRVCGTKIWLKNLAPRDLEKVSQHLSQALKPCCLFHSGGETQTPASLTICMCFQHMEPDAKPPSLSYRSIMSILRQQNVVLGRVPIVSTTEEYEMSGRPSPKLISVPKMTVSVYQRRVQRARRLNKEKTEKDKKQRDRLKSMVKAQRDRDLAKQKMKARKLQTKAKRQASKEDKQRNQYQVDE</sequence>
<accession>C3ZJR8</accession>
<feature type="compositionally biased region" description="Basic residues" evidence="1">
    <location>
        <begin position="812"/>
        <end position="826"/>
    </location>
</feature>
<feature type="compositionally biased region" description="Basic and acidic residues" evidence="1">
    <location>
        <begin position="782"/>
        <end position="811"/>
    </location>
</feature>
<dbReference type="EMBL" id="GG666633">
    <property type="protein sequence ID" value="EEN47203.1"/>
    <property type="molecule type" value="Genomic_DNA"/>
</dbReference>
<proteinExistence type="predicted"/>
<evidence type="ECO:0000256" key="1">
    <source>
        <dbReference type="SAM" id="MobiDB-lite"/>
    </source>
</evidence>
<feature type="region of interest" description="Disordered" evidence="1">
    <location>
        <begin position="632"/>
        <end position="655"/>
    </location>
</feature>
<dbReference type="InParanoid" id="C3ZJR8"/>
<feature type="compositionally biased region" description="Basic and acidic residues" evidence="1">
    <location>
        <begin position="632"/>
        <end position="650"/>
    </location>
</feature>